<keyword evidence="4" id="KW-1185">Reference proteome</keyword>
<gene>
    <name evidence="3" type="ORF">AKAME5_002069700</name>
</gene>
<evidence type="ECO:0000256" key="1">
    <source>
        <dbReference type="SAM" id="Coils"/>
    </source>
</evidence>
<dbReference type="AlphaFoldDB" id="A0AAD3NC76"/>
<dbReference type="Proteomes" id="UP001279410">
    <property type="component" value="Unassembled WGS sequence"/>
</dbReference>
<feature type="region of interest" description="Disordered" evidence="2">
    <location>
        <begin position="102"/>
        <end position="123"/>
    </location>
</feature>
<feature type="coiled-coil region" evidence="1">
    <location>
        <begin position="6"/>
        <end position="37"/>
    </location>
</feature>
<evidence type="ECO:0000313" key="3">
    <source>
        <dbReference type="EMBL" id="GLD69384.1"/>
    </source>
</evidence>
<dbReference type="GO" id="GO:0016301">
    <property type="term" value="F:kinase activity"/>
    <property type="evidence" value="ECO:0007669"/>
    <property type="project" value="UniProtKB-KW"/>
</dbReference>
<feature type="region of interest" description="Disordered" evidence="2">
    <location>
        <begin position="49"/>
        <end position="87"/>
    </location>
</feature>
<protein>
    <submittedName>
        <fullName evidence="3">Serine/threonine-protein kinase Nek11-like isoform X1</fullName>
    </submittedName>
</protein>
<accession>A0AAD3NC76</accession>
<dbReference type="EMBL" id="BRZM01000218">
    <property type="protein sequence ID" value="GLD69384.1"/>
    <property type="molecule type" value="Genomic_DNA"/>
</dbReference>
<organism evidence="3 4">
    <name type="scientific">Lates japonicus</name>
    <name type="common">Japanese lates</name>
    <dbReference type="NCBI Taxonomy" id="270547"/>
    <lineage>
        <taxon>Eukaryota</taxon>
        <taxon>Metazoa</taxon>
        <taxon>Chordata</taxon>
        <taxon>Craniata</taxon>
        <taxon>Vertebrata</taxon>
        <taxon>Euteleostomi</taxon>
        <taxon>Actinopterygii</taxon>
        <taxon>Neopterygii</taxon>
        <taxon>Teleostei</taxon>
        <taxon>Neoteleostei</taxon>
        <taxon>Acanthomorphata</taxon>
        <taxon>Carangaria</taxon>
        <taxon>Carangaria incertae sedis</taxon>
        <taxon>Centropomidae</taxon>
        <taxon>Lates</taxon>
    </lineage>
</organism>
<evidence type="ECO:0000256" key="2">
    <source>
        <dbReference type="SAM" id="MobiDB-lite"/>
    </source>
</evidence>
<keyword evidence="3" id="KW-0418">Kinase</keyword>
<keyword evidence="1" id="KW-0175">Coiled coil</keyword>
<keyword evidence="3" id="KW-0808">Transferase</keyword>
<comment type="caution">
    <text evidence="3">The sequence shown here is derived from an EMBL/GenBank/DDBJ whole genome shotgun (WGS) entry which is preliminary data.</text>
</comment>
<evidence type="ECO:0000313" key="4">
    <source>
        <dbReference type="Proteomes" id="UP001279410"/>
    </source>
</evidence>
<sequence length="123" mass="14121">MRLRKLQDADEKAGRLRKLAEEKYQEIHSRRRELRSRHFEKISLDVLSESREEGACQPISSLDQRSVGGSQPMERQDESEAELQGIPEDPQAAEVYYNQDGFDSCSEDEETETAAETLYLSDP</sequence>
<proteinExistence type="predicted"/>
<name>A0AAD3NC76_LATJO</name>
<feature type="compositionally biased region" description="Polar residues" evidence="2">
    <location>
        <begin position="58"/>
        <end position="69"/>
    </location>
</feature>
<reference evidence="3" key="1">
    <citation type="submission" date="2022-08" db="EMBL/GenBank/DDBJ databases">
        <title>Genome sequencing of akame (Lates japonicus).</title>
        <authorList>
            <person name="Hashiguchi Y."/>
            <person name="Takahashi H."/>
        </authorList>
    </citation>
    <scope>NUCLEOTIDE SEQUENCE</scope>
    <source>
        <strain evidence="3">Kochi</strain>
    </source>
</reference>